<organism evidence="1 2">
    <name type="scientific">Panicum virgatum</name>
    <name type="common">Blackwell switchgrass</name>
    <dbReference type="NCBI Taxonomy" id="38727"/>
    <lineage>
        <taxon>Eukaryota</taxon>
        <taxon>Viridiplantae</taxon>
        <taxon>Streptophyta</taxon>
        <taxon>Embryophyta</taxon>
        <taxon>Tracheophyta</taxon>
        <taxon>Spermatophyta</taxon>
        <taxon>Magnoliopsida</taxon>
        <taxon>Liliopsida</taxon>
        <taxon>Poales</taxon>
        <taxon>Poaceae</taxon>
        <taxon>PACMAD clade</taxon>
        <taxon>Panicoideae</taxon>
        <taxon>Panicodae</taxon>
        <taxon>Paniceae</taxon>
        <taxon>Panicinae</taxon>
        <taxon>Panicum</taxon>
        <taxon>Panicum sect. Hiantes</taxon>
    </lineage>
</organism>
<protein>
    <recommendedName>
        <fullName evidence="3">Reverse transcriptase</fullName>
    </recommendedName>
</protein>
<dbReference type="EMBL" id="CM029051">
    <property type="protein sequence ID" value="KAG2564269.1"/>
    <property type="molecule type" value="Genomic_DNA"/>
</dbReference>
<name>A0A8T0PUW8_PANVG</name>
<gene>
    <name evidence="1" type="ORF">PVAP13_8KG244651</name>
</gene>
<dbReference type="Gene3D" id="3.60.10.10">
    <property type="entry name" value="Endonuclease/exonuclease/phosphatase"/>
    <property type="match status" value="1"/>
</dbReference>
<dbReference type="AlphaFoldDB" id="A0A8T0PUW8"/>
<accession>A0A8T0PUW8</accession>
<keyword evidence="2" id="KW-1185">Reference proteome</keyword>
<evidence type="ECO:0008006" key="3">
    <source>
        <dbReference type="Google" id="ProtNLM"/>
    </source>
</evidence>
<dbReference type="SUPFAM" id="SSF56219">
    <property type="entry name" value="DNase I-like"/>
    <property type="match status" value="1"/>
</dbReference>
<dbReference type="PANTHER" id="PTHR33710">
    <property type="entry name" value="BNAC02G09200D PROTEIN"/>
    <property type="match status" value="1"/>
</dbReference>
<dbReference type="Proteomes" id="UP000823388">
    <property type="component" value="Chromosome 8K"/>
</dbReference>
<evidence type="ECO:0000313" key="2">
    <source>
        <dbReference type="Proteomes" id="UP000823388"/>
    </source>
</evidence>
<evidence type="ECO:0000313" key="1">
    <source>
        <dbReference type="EMBL" id="KAG2564269.1"/>
    </source>
</evidence>
<proteinExistence type="predicted"/>
<dbReference type="PANTHER" id="PTHR33710:SF72">
    <property type="entry name" value="OS04G0204200 PROTEIN"/>
    <property type="match status" value="1"/>
</dbReference>
<sequence length="290" mass="34050">MEFLAELASFCSKNQEPYVCAGDFNIIRYAFEKNKSGVLHRHSHVFNSIISAQELIDIKLSGGKFTWSNNQDDPTLEKLDRFLISKDWEDMYPRTIIFELPRDVSDHNPLILTTGDNKHMNNLSFRFELSWLKHPDFLPKVHEIWDQPCFVESALGMVQSKLKMFKQYFKGWGFNARGQQRKRKNDIQEELLSLELVEEGGFLSTDQLQQVMLLKSEMLSILEQEELYWYKRSHEKWLHEGDINTKYFQRIANARKRKNTILSLKDGSTIIEGVDSLIKHATKYYKGFLA</sequence>
<reference evidence="1" key="1">
    <citation type="submission" date="2020-05" db="EMBL/GenBank/DDBJ databases">
        <title>WGS assembly of Panicum virgatum.</title>
        <authorList>
            <person name="Lovell J.T."/>
            <person name="Jenkins J."/>
            <person name="Shu S."/>
            <person name="Juenger T.E."/>
            <person name="Schmutz J."/>
        </authorList>
    </citation>
    <scope>NUCLEOTIDE SEQUENCE</scope>
    <source>
        <strain evidence="1">AP13</strain>
    </source>
</reference>
<comment type="caution">
    <text evidence="1">The sequence shown here is derived from an EMBL/GenBank/DDBJ whole genome shotgun (WGS) entry which is preliminary data.</text>
</comment>
<dbReference type="InterPro" id="IPR036691">
    <property type="entry name" value="Endo/exonu/phosph_ase_sf"/>
</dbReference>